<accession>W2HEG9</accession>
<dbReference type="EMBL" id="KI671589">
    <property type="protein sequence ID" value="ETL46379.1"/>
    <property type="molecule type" value="Genomic_DNA"/>
</dbReference>
<evidence type="ECO:0000313" key="1">
    <source>
        <dbReference type="EMBL" id="ETK92955.1"/>
    </source>
</evidence>
<name>W2HEG9_PHYNI</name>
<evidence type="ECO:0000313" key="2">
    <source>
        <dbReference type="EMBL" id="ETL46379.1"/>
    </source>
</evidence>
<protein>
    <submittedName>
        <fullName evidence="1">Uncharacterized protein</fullName>
    </submittedName>
</protein>
<dbReference type="AlphaFoldDB" id="W2HEG9"/>
<proteinExistence type="predicted"/>
<dbReference type="Proteomes" id="UP000053236">
    <property type="component" value="Unassembled WGS sequence"/>
</dbReference>
<reference evidence="2 3" key="2">
    <citation type="submission" date="2013-11" db="EMBL/GenBank/DDBJ databases">
        <title>The Genome Sequence of Phytophthora parasitica CJ05E6.</title>
        <authorList>
            <consortium name="The Broad Institute Genomics Platform"/>
            <person name="Russ C."/>
            <person name="Tyler B."/>
            <person name="Panabieres F."/>
            <person name="Shan W."/>
            <person name="Tripathy S."/>
            <person name="Grunwald N."/>
            <person name="Machado M."/>
            <person name="Johnson C.S."/>
            <person name="Arredondo F."/>
            <person name="Hong C."/>
            <person name="Coffey M."/>
            <person name="Young S.K."/>
            <person name="Zeng Q."/>
            <person name="Gargeya S."/>
            <person name="Fitzgerald M."/>
            <person name="Abouelleil A."/>
            <person name="Alvarado L."/>
            <person name="Chapman S.B."/>
            <person name="Gainer-Dewar J."/>
            <person name="Goldberg J."/>
            <person name="Griggs A."/>
            <person name="Gujja S."/>
            <person name="Hansen M."/>
            <person name="Howarth C."/>
            <person name="Imamovic A."/>
            <person name="Ireland A."/>
            <person name="Larimer J."/>
            <person name="McCowan C."/>
            <person name="Murphy C."/>
            <person name="Pearson M."/>
            <person name="Poon T.W."/>
            <person name="Priest M."/>
            <person name="Roberts A."/>
            <person name="Saif S."/>
            <person name="Shea T."/>
            <person name="Sykes S."/>
            <person name="Wortman J."/>
            <person name="Nusbaum C."/>
            <person name="Birren B."/>
        </authorList>
    </citation>
    <scope>NUCLEOTIDE SEQUENCE [LARGE SCALE GENOMIC DNA]</scope>
    <source>
        <strain evidence="2 3">CJ05E6</strain>
    </source>
</reference>
<organism evidence="1">
    <name type="scientific">Phytophthora nicotianae</name>
    <name type="common">Potato buckeye rot agent</name>
    <name type="synonym">Phytophthora parasitica</name>
    <dbReference type="NCBI Taxonomy" id="4792"/>
    <lineage>
        <taxon>Eukaryota</taxon>
        <taxon>Sar</taxon>
        <taxon>Stramenopiles</taxon>
        <taxon>Oomycota</taxon>
        <taxon>Peronosporomycetes</taxon>
        <taxon>Peronosporales</taxon>
        <taxon>Peronosporaceae</taxon>
        <taxon>Phytophthora</taxon>
    </lineage>
</organism>
<gene>
    <name evidence="1" type="ORF">L915_03793</name>
    <name evidence="2" type="ORF">L916_03732</name>
</gene>
<dbReference type="EMBL" id="KI685077">
    <property type="protein sequence ID" value="ETK92955.1"/>
    <property type="molecule type" value="Genomic_DNA"/>
</dbReference>
<dbReference type="Proteomes" id="UP000053864">
    <property type="component" value="Unassembled WGS sequence"/>
</dbReference>
<sequence>MVFLTRSSHHGLMGFADASHGLERTAGYDVKHTAGHAV</sequence>
<reference evidence="1" key="1">
    <citation type="submission" date="2013-11" db="EMBL/GenBank/DDBJ databases">
        <title>The Genome Sequence of Phytophthora parasitica CJ02B3.</title>
        <authorList>
            <consortium name="The Broad Institute Genomics Platform"/>
            <person name="Russ C."/>
            <person name="Tyler B."/>
            <person name="Panabieres F."/>
            <person name="Shan W."/>
            <person name="Tripathy S."/>
            <person name="Grunwald N."/>
            <person name="Machado M."/>
            <person name="Johnson C.S."/>
            <person name="Arredondo F."/>
            <person name="Hong C."/>
            <person name="Coffey M."/>
            <person name="Young S.K."/>
            <person name="Zeng Q."/>
            <person name="Gargeya S."/>
            <person name="Fitzgerald M."/>
            <person name="Abouelleil A."/>
            <person name="Alvarado L."/>
            <person name="Chapman S.B."/>
            <person name="Gainer-Dewar J."/>
            <person name="Goldberg J."/>
            <person name="Griggs A."/>
            <person name="Gujja S."/>
            <person name="Hansen M."/>
            <person name="Howarth C."/>
            <person name="Imamovic A."/>
            <person name="Ireland A."/>
            <person name="Larimer J."/>
            <person name="McCowan C."/>
            <person name="Murphy C."/>
            <person name="Pearson M."/>
            <person name="Poon T.W."/>
            <person name="Priest M."/>
            <person name="Roberts A."/>
            <person name="Saif S."/>
            <person name="Shea T."/>
            <person name="Sykes S."/>
            <person name="Wortman J."/>
            <person name="Nusbaum C."/>
            <person name="Birren B."/>
        </authorList>
    </citation>
    <scope>NUCLEOTIDE SEQUENCE [LARGE SCALE GENOMIC DNA]</scope>
    <source>
        <strain evidence="1">CJ02B3</strain>
    </source>
</reference>
<evidence type="ECO:0000313" key="3">
    <source>
        <dbReference type="Proteomes" id="UP000053864"/>
    </source>
</evidence>